<protein>
    <submittedName>
        <fullName evidence="6">Phosphodiesterase</fullName>
    </submittedName>
</protein>
<evidence type="ECO:0000256" key="1">
    <source>
        <dbReference type="ARBA" id="ARBA00022723"/>
    </source>
</evidence>
<name>A0ABU1D9G9_9BURK</name>
<dbReference type="Proteomes" id="UP001232156">
    <property type="component" value="Unassembled WGS sequence"/>
</dbReference>
<organism evidence="6 7">
    <name type="scientific">Yanghanlia caeni</name>
    <dbReference type="NCBI Taxonomy" id="3064283"/>
    <lineage>
        <taxon>Bacteria</taxon>
        <taxon>Pseudomonadati</taxon>
        <taxon>Pseudomonadota</taxon>
        <taxon>Betaproteobacteria</taxon>
        <taxon>Burkholderiales</taxon>
        <taxon>Alcaligenaceae</taxon>
        <taxon>Yanghanlia</taxon>
    </lineage>
</organism>
<dbReference type="PANTHER" id="PTHR42988:SF2">
    <property type="entry name" value="CYCLIC NUCLEOTIDE PHOSPHODIESTERASE CBUA0032-RELATED"/>
    <property type="match status" value="1"/>
</dbReference>
<dbReference type="Gene3D" id="3.60.21.40">
    <property type="entry name" value="GpdQ, catalytic alpha/beta sandwich domain"/>
    <property type="match status" value="1"/>
</dbReference>
<reference evidence="6 7" key="1">
    <citation type="submission" date="2023-08" db="EMBL/GenBank/DDBJ databases">
        <title>Alcaligenaceae gen. nov., a novel taxon isolated from the sludge of Yixing Pesticide Factory.</title>
        <authorList>
            <person name="Ruan L."/>
        </authorList>
    </citation>
    <scope>NUCLEOTIDE SEQUENCE [LARGE SCALE GENOMIC DNA]</scope>
    <source>
        <strain evidence="6 7">LG-2</strain>
    </source>
</reference>
<dbReference type="RefSeq" id="WP_165279492.1">
    <property type="nucleotide sequence ID" value="NZ_JAUZQE010000053.1"/>
</dbReference>
<evidence type="ECO:0000256" key="3">
    <source>
        <dbReference type="ARBA" id="ARBA00023004"/>
    </source>
</evidence>
<dbReference type="InterPro" id="IPR004843">
    <property type="entry name" value="Calcineurin-like_PHP"/>
</dbReference>
<evidence type="ECO:0000256" key="2">
    <source>
        <dbReference type="ARBA" id="ARBA00022801"/>
    </source>
</evidence>
<dbReference type="InterPro" id="IPR029052">
    <property type="entry name" value="Metallo-depent_PP-like"/>
</dbReference>
<dbReference type="InterPro" id="IPR042281">
    <property type="entry name" value="GpdQ_beta-strand"/>
</dbReference>
<dbReference type="SUPFAM" id="SSF56300">
    <property type="entry name" value="Metallo-dependent phosphatases"/>
    <property type="match status" value="1"/>
</dbReference>
<dbReference type="PANTHER" id="PTHR42988">
    <property type="entry name" value="PHOSPHOHYDROLASE"/>
    <property type="match status" value="1"/>
</dbReference>
<dbReference type="InterPro" id="IPR026575">
    <property type="entry name" value="GpdQ/CpdA-like"/>
</dbReference>
<keyword evidence="1" id="KW-0479">Metal-binding</keyword>
<evidence type="ECO:0000313" key="7">
    <source>
        <dbReference type="Proteomes" id="UP001232156"/>
    </source>
</evidence>
<proteinExistence type="inferred from homology"/>
<dbReference type="InterPro" id="IPR050884">
    <property type="entry name" value="CNP_phosphodiesterase-III"/>
</dbReference>
<dbReference type="Pfam" id="PF00149">
    <property type="entry name" value="Metallophos"/>
    <property type="match status" value="1"/>
</dbReference>
<dbReference type="CDD" id="cd07402">
    <property type="entry name" value="MPP_GpdQ"/>
    <property type="match status" value="1"/>
</dbReference>
<keyword evidence="3" id="KW-0408">Iron</keyword>
<comment type="similarity">
    <text evidence="4">Belongs to the cyclic nucleotide phosphodiesterase class-III family.</text>
</comment>
<accession>A0ABU1D9G9</accession>
<keyword evidence="7" id="KW-1185">Reference proteome</keyword>
<sequence>MNQTLTFVQLTDLHIRQPGRLAYGKVDTSSYLRTTVESVQALRQRPEAVIVTGDLTDFGRIEEYEFLRDLLAPLDMPIYLLPGNHDDRNNLRRVFADHAYLGTNGPVQYRVQVGPLQVLTLDTSEPGRSDGILSDERLQWLERELAAVEGQPVVVAMHHPPFRTLIGHMDKIGLSEGAPQLEALLRRHPNVERVICGHLHRAIDVRFGGTLASTCPGPAHQVTLNLDPEASSDWMLEPPAFRVFGWDDQNQRLVTHLAPIGHFEGPYPFHAEGKLID</sequence>
<evidence type="ECO:0000313" key="6">
    <source>
        <dbReference type="EMBL" id="MDR4127093.1"/>
    </source>
</evidence>
<dbReference type="InterPro" id="IPR042283">
    <property type="entry name" value="GpdQ_catalytic"/>
</dbReference>
<gene>
    <name evidence="6" type="ORF">Q8947_14020</name>
</gene>
<comment type="caution">
    <text evidence="6">The sequence shown here is derived from an EMBL/GenBank/DDBJ whole genome shotgun (WGS) entry which is preliminary data.</text>
</comment>
<dbReference type="Gene3D" id="3.30.750.180">
    <property type="entry name" value="GpdQ, beta-strand dimerisation domain"/>
    <property type="match status" value="1"/>
</dbReference>
<dbReference type="EMBL" id="JAUZQE010000053">
    <property type="protein sequence ID" value="MDR4127093.1"/>
    <property type="molecule type" value="Genomic_DNA"/>
</dbReference>
<evidence type="ECO:0000259" key="5">
    <source>
        <dbReference type="Pfam" id="PF00149"/>
    </source>
</evidence>
<keyword evidence="2" id="KW-0378">Hydrolase</keyword>
<evidence type="ECO:0000256" key="4">
    <source>
        <dbReference type="ARBA" id="ARBA00025742"/>
    </source>
</evidence>
<feature type="domain" description="Calcineurin-like phosphoesterase" evidence="5">
    <location>
        <begin position="6"/>
        <end position="201"/>
    </location>
</feature>